<dbReference type="EC" id="2.3.1.225" evidence="8"/>
<comment type="similarity">
    <text evidence="2 8">Belongs to the DHHC palmitoyltransferase family.</text>
</comment>
<evidence type="ECO:0000256" key="1">
    <source>
        <dbReference type="ARBA" id="ARBA00004127"/>
    </source>
</evidence>
<sequence>MKRGFNFSPPVAVVVSAISLIYFSTIFIFIERWFGLTSSPGIMNAVVFTAVALMCTINYALAIFTDPGRVPSTYMPDIEDSGSPIHEIKRKGGDLRYCQKCAQYKPPRAHHCRVCKRCILRMDHHCIWINNCVGHENYKVFFVFVVYAVVACIYSLVLLIGSLTIDPPKDEQEVGGSFRTVYVVSGLLLFPLCMALSVLLGWHIYLISHNKTTIEYHEGVRAMWLAEKGGNMYSHPYDLGAFENLTTILGPNLLSWICPTSRHKGSGLRFRTAYDKSSSASM</sequence>
<organism evidence="10 11">
    <name type="scientific">Momordica charantia</name>
    <name type="common">Bitter gourd</name>
    <name type="synonym">Balsam pear</name>
    <dbReference type="NCBI Taxonomy" id="3673"/>
    <lineage>
        <taxon>Eukaryota</taxon>
        <taxon>Viridiplantae</taxon>
        <taxon>Streptophyta</taxon>
        <taxon>Embryophyta</taxon>
        <taxon>Tracheophyta</taxon>
        <taxon>Spermatophyta</taxon>
        <taxon>Magnoliopsida</taxon>
        <taxon>eudicotyledons</taxon>
        <taxon>Gunneridae</taxon>
        <taxon>Pentapetalae</taxon>
        <taxon>rosids</taxon>
        <taxon>fabids</taxon>
        <taxon>Cucurbitales</taxon>
        <taxon>Cucurbitaceae</taxon>
        <taxon>Momordiceae</taxon>
        <taxon>Momordica</taxon>
    </lineage>
</organism>
<dbReference type="InterPro" id="IPR039859">
    <property type="entry name" value="PFA4/ZDH16/20/ERF2-like"/>
</dbReference>
<reference evidence="11" key="1">
    <citation type="submission" date="2025-08" db="UniProtKB">
        <authorList>
            <consortium name="RefSeq"/>
        </authorList>
    </citation>
    <scope>IDENTIFICATION</scope>
    <source>
        <strain evidence="11">OHB3-1</strain>
    </source>
</reference>
<feature type="transmembrane region" description="Helical" evidence="8">
    <location>
        <begin position="42"/>
        <end position="65"/>
    </location>
</feature>
<feature type="transmembrane region" description="Helical" evidence="8">
    <location>
        <begin position="140"/>
        <end position="161"/>
    </location>
</feature>
<comment type="domain">
    <text evidence="8">The DHHC domain is required for palmitoyltransferase activity.</text>
</comment>
<keyword evidence="6 8" id="KW-0472">Membrane</keyword>
<evidence type="ECO:0000313" key="10">
    <source>
        <dbReference type="Proteomes" id="UP000504603"/>
    </source>
</evidence>
<feature type="transmembrane region" description="Helical" evidence="8">
    <location>
        <begin position="181"/>
        <end position="202"/>
    </location>
</feature>
<evidence type="ECO:0000256" key="5">
    <source>
        <dbReference type="ARBA" id="ARBA00022989"/>
    </source>
</evidence>
<evidence type="ECO:0000256" key="7">
    <source>
        <dbReference type="ARBA" id="ARBA00023315"/>
    </source>
</evidence>
<dbReference type="KEGG" id="mcha:111015119"/>
<dbReference type="PROSITE" id="PS50216">
    <property type="entry name" value="DHHC"/>
    <property type="match status" value="1"/>
</dbReference>
<evidence type="ECO:0000259" key="9">
    <source>
        <dbReference type="Pfam" id="PF01529"/>
    </source>
</evidence>
<evidence type="ECO:0000313" key="11">
    <source>
        <dbReference type="RefSeq" id="XP_022145735.1"/>
    </source>
</evidence>
<dbReference type="GO" id="GO:0019706">
    <property type="term" value="F:protein-cysteine S-palmitoyltransferase activity"/>
    <property type="evidence" value="ECO:0007669"/>
    <property type="project" value="UniProtKB-EC"/>
</dbReference>
<gene>
    <name evidence="11" type="primary">LOC111015119</name>
</gene>
<feature type="transmembrane region" description="Helical" evidence="8">
    <location>
        <begin position="12"/>
        <end position="30"/>
    </location>
</feature>
<keyword evidence="4 8" id="KW-0812">Transmembrane</keyword>
<evidence type="ECO:0000256" key="6">
    <source>
        <dbReference type="ARBA" id="ARBA00023136"/>
    </source>
</evidence>
<keyword evidence="3 8" id="KW-0808">Transferase</keyword>
<dbReference type="GO" id="GO:0012505">
    <property type="term" value="C:endomembrane system"/>
    <property type="evidence" value="ECO:0007669"/>
    <property type="project" value="UniProtKB-SubCell"/>
</dbReference>
<dbReference type="RefSeq" id="XP_022145735.1">
    <property type="nucleotide sequence ID" value="XM_022290043.1"/>
</dbReference>
<dbReference type="InterPro" id="IPR001594">
    <property type="entry name" value="Palmitoyltrfase_DHHC"/>
</dbReference>
<dbReference type="PANTHER" id="PTHR12246">
    <property type="entry name" value="PALMITOYLTRANSFERASE ZDHHC16"/>
    <property type="match status" value="1"/>
</dbReference>
<evidence type="ECO:0000256" key="2">
    <source>
        <dbReference type="ARBA" id="ARBA00008574"/>
    </source>
</evidence>
<evidence type="ECO:0000256" key="3">
    <source>
        <dbReference type="ARBA" id="ARBA00022679"/>
    </source>
</evidence>
<dbReference type="Proteomes" id="UP000504603">
    <property type="component" value="Unplaced"/>
</dbReference>
<evidence type="ECO:0000256" key="4">
    <source>
        <dbReference type="ARBA" id="ARBA00022692"/>
    </source>
</evidence>
<accession>A0A6J1CVB1</accession>
<feature type="domain" description="Palmitoyltransferase DHHC" evidence="9">
    <location>
        <begin position="94"/>
        <end position="217"/>
    </location>
</feature>
<dbReference type="AlphaFoldDB" id="A0A6J1CVB1"/>
<keyword evidence="7 8" id="KW-0012">Acyltransferase</keyword>
<keyword evidence="5 8" id="KW-1133">Transmembrane helix</keyword>
<dbReference type="Pfam" id="PF01529">
    <property type="entry name" value="DHHC"/>
    <property type="match status" value="1"/>
</dbReference>
<dbReference type="OrthoDB" id="331948at2759"/>
<protein>
    <recommendedName>
        <fullName evidence="8">S-acyltransferase</fullName>
        <ecNumber evidence="8">2.3.1.225</ecNumber>
    </recommendedName>
    <alternativeName>
        <fullName evidence="8">Palmitoyltransferase</fullName>
    </alternativeName>
</protein>
<comment type="subcellular location">
    <subcellularLocation>
        <location evidence="1">Endomembrane system</location>
        <topology evidence="1">Multi-pass membrane protein</topology>
    </subcellularLocation>
</comment>
<proteinExistence type="inferred from homology"/>
<comment type="catalytic activity">
    <reaction evidence="8">
        <text>L-cysteinyl-[protein] + hexadecanoyl-CoA = S-hexadecanoyl-L-cysteinyl-[protein] + CoA</text>
        <dbReference type="Rhea" id="RHEA:36683"/>
        <dbReference type="Rhea" id="RHEA-COMP:10131"/>
        <dbReference type="Rhea" id="RHEA-COMP:11032"/>
        <dbReference type="ChEBI" id="CHEBI:29950"/>
        <dbReference type="ChEBI" id="CHEBI:57287"/>
        <dbReference type="ChEBI" id="CHEBI:57379"/>
        <dbReference type="ChEBI" id="CHEBI:74151"/>
        <dbReference type="EC" id="2.3.1.225"/>
    </reaction>
</comment>
<evidence type="ECO:0000256" key="8">
    <source>
        <dbReference type="RuleBase" id="RU079119"/>
    </source>
</evidence>
<dbReference type="GeneID" id="111015119"/>
<keyword evidence="10" id="KW-1185">Reference proteome</keyword>
<name>A0A6J1CVB1_MOMCH</name>